<reference evidence="8" key="1">
    <citation type="submission" date="2022-11" db="EMBL/GenBank/DDBJ databases">
        <title>Salinimicrobium profundisediminis sp. nov., isolated from deep-sea sediment of the Mariana Trench.</title>
        <authorList>
            <person name="Fu H."/>
        </authorList>
    </citation>
    <scope>NUCLEOTIDE SEQUENCE</scope>
    <source>
        <strain evidence="8">MT39</strain>
    </source>
</reference>
<keyword evidence="5 7" id="KW-1133">Transmembrane helix</keyword>
<feature type="transmembrane region" description="Helical" evidence="7">
    <location>
        <begin position="43"/>
        <end position="67"/>
    </location>
</feature>
<comment type="similarity">
    <text evidence="2">Belongs to the polysaccharide synthase family.</text>
</comment>
<dbReference type="AlphaFoldDB" id="A0A9X3I1G9"/>
<evidence type="ECO:0000313" key="8">
    <source>
        <dbReference type="EMBL" id="MCX2837922.1"/>
    </source>
</evidence>
<feature type="transmembrane region" description="Helical" evidence="7">
    <location>
        <begin position="414"/>
        <end position="435"/>
    </location>
</feature>
<proteinExistence type="inferred from homology"/>
<feature type="transmembrane region" description="Helical" evidence="7">
    <location>
        <begin position="287"/>
        <end position="315"/>
    </location>
</feature>
<feature type="transmembrane region" description="Helical" evidence="7">
    <location>
        <begin position="146"/>
        <end position="164"/>
    </location>
</feature>
<dbReference type="PANTHER" id="PTHR30250">
    <property type="entry name" value="PST FAMILY PREDICTED COLANIC ACID TRANSPORTER"/>
    <property type="match status" value="1"/>
</dbReference>
<evidence type="ECO:0000256" key="5">
    <source>
        <dbReference type="ARBA" id="ARBA00022989"/>
    </source>
</evidence>
<gene>
    <name evidence="8" type="ORF">OQ279_07115</name>
</gene>
<evidence type="ECO:0000256" key="3">
    <source>
        <dbReference type="ARBA" id="ARBA00022475"/>
    </source>
</evidence>
<comment type="caution">
    <text evidence="8">The sequence shown here is derived from an EMBL/GenBank/DDBJ whole genome shotgun (WGS) entry which is preliminary data.</text>
</comment>
<evidence type="ECO:0000256" key="1">
    <source>
        <dbReference type="ARBA" id="ARBA00004651"/>
    </source>
</evidence>
<dbReference type="EMBL" id="JAPJDA010000009">
    <property type="protein sequence ID" value="MCX2837922.1"/>
    <property type="molecule type" value="Genomic_DNA"/>
</dbReference>
<dbReference type="PANTHER" id="PTHR30250:SF10">
    <property type="entry name" value="LIPOPOLYSACCHARIDE BIOSYNTHESIS PROTEIN WZXC"/>
    <property type="match status" value="1"/>
</dbReference>
<dbReference type="Pfam" id="PF13440">
    <property type="entry name" value="Polysacc_synt_3"/>
    <property type="match status" value="1"/>
</dbReference>
<accession>A0A9X3I1G9</accession>
<keyword evidence="4 7" id="KW-0812">Transmembrane</keyword>
<evidence type="ECO:0000256" key="7">
    <source>
        <dbReference type="SAM" id="Phobius"/>
    </source>
</evidence>
<evidence type="ECO:0000256" key="4">
    <source>
        <dbReference type="ARBA" id="ARBA00022692"/>
    </source>
</evidence>
<dbReference type="GO" id="GO:0005886">
    <property type="term" value="C:plasma membrane"/>
    <property type="evidence" value="ECO:0007669"/>
    <property type="project" value="UniProtKB-SubCell"/>
</dbReference>
<comment type="subcellular location">
    <subcellularLocation>
        <location evidence="1">Cell membrane</location>
        <topology evidence="1">Multi-pass membrane protein</topology>
    </subcellularLocation>
</comment>
<keyword evidence="6 7" id="KW-0472">Membrane</keyword>
<dbReference type="RefSeq" id="WP_266069173.1">
    <property type="nucleotide sequence ID" value="NZ_JAPJDA010000009.1"/>
</dbReference>
<keyword evidence="9" id="KW-1185">Reference proteome</keyword>
<organism evidence="8 9">
    <name type="scientific">Salinimicrobium profundisediminis</name>
    <dbReference type="NCBI Taxonomy" id="2994553"/>
    <lineage>
        <taxon>Bacteria</taxon>
        <taxon>Pseudomonadati</taxon>
        <taxon>Bacteroidota</taxon>
        <taxon>Flavobacteriia</taxon>
        <taxon>Flavobacteriales</taxon>
        <taxon>Flavobacteriaceae</taxon>
        <taxon>Salinimicrobium</taxon>
    </lineage>
</organism>
<protein>
    <submittedName>
        <fullName evidence="8">Lipopolysaccharide biosynthesis protein</fullName>
    </submittedName>
</protein>
<evidence type="ECO:0000256" key="6">
    <source>
        <dbReference type="ARBA" id="ARBA00023136"/>
    </source>
</evidence>
<name>A0A9X3I1G9_9FLAO</name>
<feature type="transmembrane region" description="Helical" evidence="7">
    <location>
        <begin position="442"/>
        <end position="462"/>
    </location>
</feature>
<feature type="transmembrane region" description="Helical" evidence="7">
    <location>
        <begin position="363"/>
        <end position="394"/>
    </location>
</feature>
<evidence type="ECO:0000313" key="9">
    <source>
        <dbReference type="Proteomes" id="UP001148482"/>
    </source>
</evidence>
<dbReference type="CDD" id="cd13127">
    <property type="entry name" value="MATE_tuaB_like"/>
    <property type="match status" value="1"/>
</dbReference>
<evidence type="ECO:0000256" key="2">
    <source>
        <dbReference type="ARBA" id="ARBA00007430"/>
    </source>
</evidence>
<sequence length="481" mass="54236">MALKKVVTSGLVWTFTQQFGNQIIGFVVSLILARLLLPEEFGLIAMIAVFVAVGNGLMDSGLSLSIIRDTEAGDKDFSTVFIFNVVAGAIIYLSIFIAAPFIAQFYDQEILTKIIRVYCLTFIFSAATSVHIALFTRNMNFRVQTLTAIPAAVISGVLGIVLAIQGYGVWSLVYSSLLNSILNFVLIWKYSDWYPSRSFDKILFLKHWNYGYKLGLANLLNRIFNNLYLVVIGKYFSPALLGFYSRAESTKQLPLSNIERALNKVSFPMFVGIKHDPERLKNVFRRLLKMVVFVVSPVLLIGAAIAEPLFVFFFTEKWLPAVPYFQILCLGGLLLPLHSYNLSLLNIYGRSDLFLKLEIIKKVLIVGSILLIIPFGIYGLLWGQVVFSMIAYFVNAYYTQKFITYPLIEQLSDVFPIYLITTLSGLIVWLGDSLLFFSYSDFIRVMAGGVIGLGVYFLFSVLGRFEQLAQLKELLKERFGK</sequence>
<feature type="transmembrane region" description="Helical" evidence="7">
    <location>
        <begin position="79"/>
        <end position="103"/>
    </location>
</feature>
<dbReference type="Proteomes" id="UP001148482">
    <property type="component" value="Unassembled WGS sequence"/>
</dbReference>
<keyword evidence="3" id="KW-1003">Cell membrane</keyword>
<dbReference type="InterPro" id="IPR050833">
    <property type="entry name" value="Poly_Biosynth_Transport"/>
</dbReference>
<feature type="transmembrane region" description="Helical" evidence="7">
    <location>
        <begin position="321"/>
        <end position="342"/>
    </location>
</feature>
<feature type="transmembrane region" description="Helical" evidence="7">
    <location>
        <begin position="12"/>
        <end position="37"/>
    </location>
</feature>
<feature type="transmembrane region" description="Helical" evidence="7">
    <location>
        <begin position="115"/>
        <end position="134"/>
    </location>
</feature>